<keyword evidence="4" id="KW-0347">Helicase</keyword>
<dbReference type="GO" id="GO:0005524">
    <property type="term" value="F:ATP binding"/>
    <property type="evidence" value="ECO:0007669"/>
    <property type="project" value="UniProtKB-KW"/>
</dbReference>
<keyword evidence="6" id="KW-0862">Zinc</keyword>
<evidence type="ECO:0000256" key="4">
    <source>
        <dbReference type="ARBA" id="ARBA00022806"/>
    </source>
</evidence>
<dbReference type="InterPro" id="IPR027417">
    <property type="entry name" value="P-loop_NTPase"/>
</dbReference>
<keyword evidence="5" id="KW-0067">ATP-binding</keyword>
<dbReference type="AlphaFoldDB" id="A0A9P8CWF1"/>
<evidence type="ECO:0000313" key="12">
    <source>
        <dbReference type="Proteomes" id="UP000887229"/>
    </source>
</evidence>
<dbReference type="Pfam" id="PF00176">
    <property type="entry name" value="SNF2-rel_dom"/>
    <property type="match status" value="1"/>
</dbReference>
<feature type="region of interest" description="Disordered" evidence="7">
    <location>
        <begin position="840"/>
        <end position="933"/>
    </location>
</feature>
<feature type="compositionally biased region" description="Basic and acidic residues" evidence="7">
    <location>
        <begin position="840"/>
        <end position="858"/>
    </location>
</feature>
<dbReference type="GO" id="GO:0005634">
    <property type="term" value="C:nucleus"/>
    <property type="evidence" value="ECO:0007669"/>
    <property type="project" value="TreeGrafter"/>
</dbReference>
<dbReference type="InterPro" id="IPR038718">
    <property type="entry name" value="SNF2-like_sf"/>
</dbReference>
<evidence type="ECO:0000256" key="3">
    <source>
        <dbReference type="ARBA" id="ARBA00022801"/>
    </source>
</evidence>
<dbReference type="GO" id="GO:0008270">
    <property type="term" value="F:zinc ion binding"/>
    <property type="evidence" value="ECO:0007669"/>
    <property type="project" value="UniProtKB-KW"/>
</dbReference>
<feature type="compositionally biased region" description="Basic and acidic residues" evidence="7">
    <location>
        <begin position="873"/>
        <end position="882"/>
    </location>
</feature>
<dbReference type="CDD" id="cd18793">
    <property type="entry name" value="SF2_C_SNF"/>
    <property type="match status" value="1"/>
</dbReference>
<evidence type="ECO:0000256" key="2">
    <source>
        <dbReference type="ARBA" id="ARBA00022741"/>
    </source>
</evidence>
<dbReference type="GO" id="GO:0004386">
    <property type="term" value="F:helicase activity"/>
    <property type="evidence" value="ECO:0007669"/>
    <property type="project" value="UniProtKB-KW"/>
</dbReference>
<dbReference type="Pfam" id="PF00271">
    <property type="entry name" value="Helicase_C"/>
    <property type="match status" value="1"/>
</dbReference>
<evidence type="ECO:0000256" key="7">
    <source>
        <dbReference type="SAM" id="MobiDB-lite"/>
    </source>
</evidence>
<dbReference type="InterPro" id="IPR000330">
    <property type="entry name" value="SNF2_N"/>
</dbReference>
<feature type="compositionally biased region" description="Basic and acidic residues" evidence="7">
    <location>
        <begin position="894"/>
        <end position="905"/>
    </location>
</feature>
<dbReference type="PANTHER" id="PTHR45626:SF16">
    <property type="entry name" value="ATP-DEPENDENT HELICASE ULS1"/>
    <property type="match status" value="1"/>
</dbReference>
<comment type="similarity">
    <text evidence="1">Belongs to the SNF2/RAD54 helicase family.</text>
</comment>
<dbReference type="PROSITE" id="PS51194">
    <property type="entry name" value="HELICASE_CTER"/>
    <property type="match status" value="1"/>
</dbReference>
<dbReference type="Gene3D" id="3.30.40.10">
    <property type="entry name" value="Zinc/RING finger domain, C3HC4 (zinc finger)"/>
    <property type="match status" value="1"/>
</dbReference>
<dbReference type="PROSITE" id="PS51192">
    <property type="entry name" value="HELICASE_ATP_BIND_1"/>
    <property type="match status" value="1"/>
</dbReference>
<dbReference type="RefSeq" id="XP_046122480.1">
    <property type="nucleotide sequence ID" value="XM_046262728.1"/>
</dbReference>
<dbReference type="InterPro" id="IPR001841">
    <property type="entry name" value="Znf_RING"/>
</dbReference>
<dbReference type="InterPro" id="IPR050628">
    <property type="entry name" value="SNF2_RAD54_helicase_TF"/>
</dbReference>
<dbReference type="GO" id="GO:0016787">
    <property type="term" value="F:hydrolase activity"/>
    <property type="evidence" value="ECO:0007669"/>
    <property type="project" value="UniProtKB-KW"/>
</dbReference>
<feature type="compositionally biased region" description="Polar residues" evidence="7">
    <location>
        <begin position="87"/>
        <end position="98"/>
    </location>
</feature>
<feature type="compositionally biased region" description="Polar residues" evidence="7">
    <location>
        <begin position="111"/>
        <end position="121"/>
    </location>
</feature>
<proteinExistence type="inferred from homology"/>
<feature type="compositionally biased region" description="Acidic residues" evidence="7">
    <location>
        <begin position="166"/>
        <end position="185"/>
    </location>
</feature>
<name>A0A9P8CWF1_9HYPO</name>
<feature type="compositionally biased region" description="Basic residues" evidence="7">
    <location>
        <begin position="906"/>
        <end position="915"/>
    </location>
</feature>
<dbReference type="PANTHER" id="PTHR45626">
    <property type="entry name" value="TRANSCRIPTION TERMINATION FACTOR 2-RELATED"/>
    <property type="match status" value="1"/>
</dbReference>
<dbReference type="Gene3D" id="3.40.50.300">
    <property type="entry name" value="P-loop containing nucleotide triphosphate hydrolases"/>
    <property type="match status" value="2"/>
</dbReference>
<dbReference type="CDD" id="cd18008">
    <property type="entry name" value="DEXDc_SHPRH-like"/>
    <property type="match status" value="1"/>
</dbReference>
<dbReference type="SMART" id="SM00490">
    <property type="entry name" value="HELICc"/>
    <property type="match status" value="1"/>
</dbReference>
<organism evidence="11 12">
    <name type="scientific">Emericellopsis atlantica</name>
    <dbReference type="NCBI Taxonomy" id="2614577"/>
    <lineage>
        <taxon>Eukaryota</taxon>
        <taxon>Fungi</taxon>
        <taxon>Dikarya</taxon>
        <taxon>Ascomycota</taxon>
        <taxon>Pezizomycotina</taxon>
        <taxon>Sordariomycetes</taxon>
        <taxon>Hypocreomycetidae</taxon>
        <taxon>Hypocreales</taxon>
        <taxon>Bionectriaceae</taxon>
        <taxon>Emericellopsis</taxon>
    </lineage>
</organism>
<evidence type="ECO:0000256" key="1">
    <source>
        <dbReference type="ARBA" id="ARBA00007025"/>
    </source>
</evidence>
<evidence type="ECO:0000313" key="11">
    <source>
        <dbReference type="EMBL" id="KAG9258556.1"/>
    </source>
</evidence>
<dbReference type="InterPro" id="IPR001650">
    <property type="entry name" value="Helicase_C-like"/>
</dbReference>
<feature type="compositionally biased region" description="Pro residues" evidence="7">
    <location>
        <begin position="147"/>
        <end position="157"/>
    </location>
</feature>
<evidence type="ECO:0000259" key="8">
    <source>
        <dbReference type="PROSITE" id="PS50089"/>
    </source>
</evidence>
<sequence>MEESEIQQLRDERELATVMLESLIDTDYPGAEEERAAQRADIARFDRLIAKAERGELAVEDNDNEVDFSFPNSRPSPPRAATPGPSNESLLSQQTLQETWAPRPRTPPSAMPQTQPRSANLPSRKRERSSTITNAEPQPKSRRSTPTPAPARGPAPPASSRNEVGSMDDFDFIDLTGFDDEDDGESAYQRARSDHHRRWRDAHRNGLQEARSSATPSVPIHTYRPAAPAHPHYVGQSMPGQWPVEGNGAPAPRRTSTAENSNDPWSFLNDIEYAPFNPSPAQNRGGPPRGFVINGPPIPSQPVQPLYHPTQPGIPGFMNVARGVLGDGMRQVGNGLQGIINRTADFDYVNMLDPMGNPLSERHSRLADMMQDSRVSEKELEDLFKNIRPDMDIPEGNRGSTPAGLDGTLYPHQEVALTWLKQMEEGTNKGGILADDMGLGKTISMISLMLERKADGRPKTNLVVGPVALTRQWEAEVKSKIRSSHRMSTFIHHSSKKASRQELMKYDVVLTTYGTLGSEMSRMAKMKDEKRTIDWEDRTNDLKFPLLHPKTKFYRIMLDEAQSIKNVKTWAAKAAHELQSEYRWCLTGTPMMNGVRELFSLIQFLRIKPYCEFEEFKKTFGRLFGLNGAPQAHAMKQLRILLKAIMLRRKKDSLLDGKPILQLPPKTEDEIHVKFSEDESSYYKTLETKSQVIFNKYLREGTVGKNYSNILVLLLRLRQACCHPHLNIDLDESGSSPGSTVAASDKALRELDPSTVERIKATEAFECPICYDAVPNPSFFVPCGHDSCSECLAQLIDKALTDGLGGDEGNGAFCKCPECRTHFNPKMCFNFETFKEVHMPDPTKAEASGVKDEDKSETEWETDTDVGAEDEVDGKGNLKDFIVDDSFSSSDEDDKGKARADEPPKKRYRRKKKPSKDKGKAKAEEDDTTDVKPTMLAQLRKDGRKNQHLYKKYMAYLRKTWLPSAKVTECMKLLRSFEDTDGAKTIIFSQWTLLLDLLEVAIGREELPGKLVRYDGGMSSGQRNEAALNFERKPDIKVILVSLRAGNAGLNLTAASRVIIMDPFWNPYIEMQAVDRAYRIGQKKEVKVYRILTQETVEDRIVELQTKKKEVVEAALDEDESKKIGRLSHAELKYLFTGSRN</sequence>
<dbReference type="EMBL" id="MU251243">
    <property type="protein sequence ID" value="KAG9258556.1"/>
    <property type="molecule type" value="Genomic_DNA"/>
</dbReference>
<dbReference type="SUPFAM" id="SSF52540">
    <property type="entry name" value="P-loop containing nucleoside triphosphate hydrolases"/>
    <property type="match status" value="2"/>
</dbReference>
<dbReference type="InterPro" id="IPR013083">
    <property type="entry name" value="Znf_RING/FYVE/PHD"/>
</dbReference>
<evidence type="ECO:0000256" key="5">
    <source>
        <dbReference type="ARBA" id="ARBA00022840"/>
    </source>
</evidence>
<dbReference type="GeneID" id="70293631"/>
<dbReference type="OrthoDB" id="423559at2759"/>
<dbReference type="SMART" id="SM00487">
    <property type="entry name" value="DEXDc"/>
    <property type="match status" value="1"/>
</dbReference>
<evidence type="ECO:0000259" key="10">
    <source>
        <dbReference type="PROSITE" id="PS51194"/>
    </source>
</evidence>
<reference evidence="11" key="1">
    <citation type="journal article" date="2021" name="IMA Fungus">
        <title>Genomic characterization of three marine fungi, including Emericellopsis atlantica sp. nov. with signatures of a generalist lifestyle and marine biomass degradation.</title>
        <authorList>
            <person name="Hagestad O.C."/>
            <person name="Hou L."/>
            <person name="Andersen J.H."/>
            <person name="Hansen E.H."/>
            <person name="Altermark B."/>
            <person name="Li C."/>
            <person name="Kuhnert E."/>
            <person name="Cox R.J."/>
            <person name="Crous P.W."/>
            <person name="Spatafora J.W."/>
            <person name="Lail K."/>
            <person name="Amirebrahimi M."/>
            <person name="Lipzen A."/>
            <person name="Pangilinan J."/>
            <person name="Andreopoulos W."/>
            <person name="Hayes R.D."/>
            <person name="Ng V."/>
            <person name="Grigoriev I.V."/>
            <person name="Jackson S.A."/>
            <person name="Sutton T.D.S."/>
            <person name="Dobson A.D.W."/>
            <person name="Rama T."/>
        </authorList>
    </citation>
    <scope>NUCLEOTIDE SEQUENCE</scope>
    <source>
        <strain evidence="11">TS7</strain>
    </source>
</reference>
<dbReference type="SMART" id="SM00184">
    <property type="entry name" value="RING"/>
    <property type="match status" value="1"/>
</dbReference>
<protein>
    <submittedName>
        <fullName evidence="11">SNF2 family N-terminal domain-containing protein</fullName>
    </submittedName>
</protein>
<evidence type="ECO:0000256" key="6">
    <source>
        <dbReference type="PROSITE-ProRule" id="PRU00175"/>
    </source>
</evidence>
<feature type="region of interest" description="Disordered" evidence="7">
    <location>
        <begin position="54"/>
        <end position="219"/>
    </location>
</feature>
<gene>
    <name evidence="11" type="ORF">F5Z01DRAFT_643599</name>
</gene>
<dbReference type="InterPro" id="IPR049730">
    <property type="entry name" value="SNF2/RAD54-like_C"/>
</dbReference>
<dbReference type="Gene3D" id="3.40.50.10810">
    <property type="entry name" value="Tandem AAA-ATPase domain"/>
    <property type="match status" value="1"/>
</dbReference>
<dbReference type="CDD" id="cd16449">
    <property type="entry name" value="RING-HC"/>
    <property type="match status" value="1"/>
</dbReference>
<dbReference type="InterPro" id="IPR014001">
    <property type="entry name" value="Helicase_ATP-bd"/>
</dbReference>
<keyword evidence="6" id="KW-0479">Metal-binding</keyword>
<keyword evidence="2" id="KW-0547">Nucleotide-binding</keyword>
<dbReference type="GO" id="GO:0000724">
    <property type="term" value="P:double-strand break repair via homologous recombination"/>
    <property type="evidence" value="ECO:0007669"/>
    <property type="project" value="TreeGrafter"/>
</dbReference>
<feature type="domain" description="RING-type" evidence="8">
    <location>
        <begin position="767"/>
        <end position="820"/>
    </location>
</feature>
<dbReference type="GO" id="GO:0005737">
    <property type="term" value="C:cytoplasm"/>
    <property type="evidence" value="ECO:0007669"/>
    <property type="project" value="TreeGrafter"/>
</dbReference>
<feature type="compositionally biased region" description="Acidic residues" evidence="7">
    <location>
        <begin position="859"/>
        <end position="872"/>
    </location>
</feature>
<accession>A0A9P8CWF1</accession>
<feature type="domain" description="Helicase ATP-binding" evidence="9">
    <location>
        <begin position="422"/>
        <end position="608"/>
    </location>
</feature>
<comment type="caution">
    <text evidence="11">The sequence shown here is derived from an EMBL/GenBank/DDBJ whole genome shotgun (WGS) entry which is preliminary data.</text>
</comment>
<dbReference type="Proteomes" id="UP000887229">
    <property type="component" value="Unassembled WGS sequence"/>
</dbReference>
<evidence type="ECO:0000259" key="9">
    <source>
        <dbReference type="PROSITE" id="PS51192"/>
    </source>
</evidence>
<dbReference type="SUPFAM" id="SSF57850">
    <property type="entry name" value="RING/U-box"/>
    <property type="match status" value="1"/>
</dbReference>
<keyword evidence="3" id="KW-0378">Hydrolase</keyword>
<feature type="domain" description="Helicase C-terminal" evidence="10">
    <location>
        <begin position="972"/>
        <end position="1128"/>
    </location>
</feature>
<dbReference type="PROSITE" id="PS50089">
    <property type="entry name" value="ZF_RING_2"/>
    <property type="match status" value="1"/>
</dbReference>
<dbReference type="Pfam" id="PF13923">
    <property type="entry name" value="zf-C3HC4_2"/>
    <property type="match status" value="1"/>
</dbReference>
<dbReference type="GO" id="GO:0008094">
    <property type="term" value="F:ATP-dependent activity, acting on DNA"/>
    <property type="evidence" value="ECO:0007669"/>
    <property type="project" value="TreeGrafter"/>
</dbReference>
<keyword evidence="12" id="KW-1185">Reference proteome</keyword>
<keyword evidence="6" id="KW-0863">Zinc-finger</keyword>